<reference evidence="1 2" key="1">
    <citation type="submission" date="2021-03" db="EMBL/GenBank/DDBJ databases">
        <authorList>
            <person name="King G.J."/>
            <person name="Bancroft I."/>
            <person name="Baten A."/>
            <person name="Bloomfield J."/>
            <person name="Borpatragohain P."/>
            <person name="He Z."/>
            <person name="Irish N."/>
            <person name="Irwin J."/>
            <person name="Liu K."/>
            <person name="Mauleon R.P."/>
            <person name="Moore J."/>
            <person name="Morris R."/>
            <person name="Ostergaard L."/>
            <person name="Wang B."/>
            <person name="Wells R."/>
        </authorList>
    </citation>
    <scope>NUCLEOTIDE SEQUENCE [LARGE SCALE GENOMIC DNA]</scope>
    <source>
        <strain evidence="1">R-o-18</strain>
        <tissue evidence="1">Leaf</tissue>
    </source>
</reference>
<name>A0ABQ7KKR0_BRACM</name>
<dbReference type="EMBL" id="JADBGQ010000094">
    <property type="protein sequence ID" value="KAG5373814.1"/>
    <property type="molecule type" value="Genomic_DNA"/>
</dbReference>
<proteinExistence type="predicted"/>
<dbReference type="Proteomes" id="UP000823674">
    <property type="component" value="Unassembled WGS sequence"/>
</dbReference>
<keyword evidence="2" id="KW-1185">Reference proteome</keyword>
<evidence type="ECO:0000313" key="1">
    <source>
        <dbReference type="EMBL" id="KAG5373814.1"/>
    </source>
</evidence>
<feature type="non-terminal residue" evidence="1">
    <location>
        <position position="127"/>
    </location>
</feature>
<evidence type="ECO:0000313" key="2">
    <source>
        <dbReference type="Proteomes" id="UP000823674"/>
    </source>
</evidence>
<accession>A0ABQ7KKR0</accession>
<comment type="caution">
    <text evidence="1">The sequence shown here is derived from an EMBL/GenBank/DDBJ whole genome shotgun (WGS) entry which is preliminary data.</text>
</comment>
<protein>
    <submittedName>
        <fullName evidence="1">Uncharacterized protein</fullName>
    </submittedName>
</protein>
<gene>
    <name evidence="1" type="primary">SC244g500060.1_BraROA</name>
    <name evidence="1" type="ORF">IGI04_042869</name>
</gene>
<organism evidence="1 2">
    <name type="scientific">Brassica rapa subsp. trilocularis</name>
    <dbReference type="NCBI Taxonomy" id="1813537"/>
    <lineage>
        <taxon>Eukaryota</taxon>
        <taxon>Viridiplantae</taxon>
        <taxon>Streptophyta</taxon>
        <taxon>Embryophyta</taxon>
        <taxon>Tracheophyta</taxon>
        <taxon>Spermatophyta</taxon>
        <taxon>Magnoliopsida</taxon>
        <taxon>eudicotyledons</taxon>
        <taxon>Gunneridae</taxon>
        <taxon>Pentapetalae</taxon>
        <taxon>rosids</taxon>
        <taxon>malvids</taxon>
        <taxon>Brassicales</taxon>
        <taxon>Brassicaceae</taxon>
        <taxon>Brassiceae</taxon>
        <taxon>Brassica</taxon>
    </lineage>
</organism>
<sequence>MFPAILIHRSKRIRNRGKLPVNHSIVYAWPTRKDKCQVSADKYGSFEDNYELAQAVRSLVQLYQLNYVRLDPRKGANFGSHSLALEGGELRITLTHGHKTLDRNDVWIYERQTRSTDCSYGQRLRKR</sequence>